<dbReference type="RefSeq" id="WP_310278468.1">
    <property type="nucleotide sequence ID" value="NZ_JAVDWR010000007.1"/>
</dbReference>
<dbReference type="InterPro" id="IPR036942">
    <property type="entry name" value="Beta-barrel_TonB_sf"/>
</dbReference>
<keyword evidence="4" id="KW-0410">Iron transport</keyword>
<dbReference type="Pfam" id="PF00593">
    <property type="entry name" value="TonB_dep_Rec_b-barrel"/>
    <property type="match status" value="1"/>
</dbReference>
<comment type="subcellular location">
    <subcellularLocation>
        <location evidence="1 11">Cell outer membrane</location>
        <topology evidence="1 11">Multi-pass membrane protein</topology>
    </subcellularLocation>
</comment>
<keyword evidence="16" id="KW-0675">Receptor</keyword>
<keyword evidence="9 11" id="KW-0472">Membrane</keyword>
<accession>A0ABU1W0F2</accession>
<sequence>MSGLLSGCNKSRIKRAQLSLAISAALLGASPLFVLAQNDSGVIEEKEVERDTLEVINVTATRDVTNLMKTPLAVTALDPETLVRENVKSLSDLTGMMPNIEFGLSAADSGVQIGIRGVTSTNFTEIGDPAVGVHIDGIYSPRPQGSLALMFDLEQVEVLRGAQGTLFGRNSTAGVVNVIPAKPEFGENYGWSNVQLGNYSAQQLRSVYNFGVSDTFAFRAALMVDKRDGYIDQERDLTDRGIKRSDGSFTPDGLPDVDQRLNKEIGPEDYYTNSDQWGMRLTGLWAIADNQSLTLGYEHYQNSSAGEVGMKDCEAVEGTRFSCGDKGQWYALVNVPGMIDMSIDTVRLKYGWQVNDNTNLEYRLGYAVQQRAQNHDDDGGIHPLEADVGIMQEWGNWGMQHVVDRATYTLDSKFRSYVNELQLKQRYDSFNYVAGLFWLKEKNAITFAQDNLVGAEFGLPVGQFYEQPDRQIDSKAIFTQANFLLTDKLTATAGYRYSQDERSDNAGATYGGWTAGTWYYNGAYTPGALGVTTPHNGTDLTFDMGPFAGKDAYEGMTVNTYKNDWSASTWRLGLQYDIDERRMLFTSVATGYRPGGFGDRFDTCGGRPCADPDLTNSEERFSYLDYKPERTKNFEVGYKGNHFDQRLNFSAVYFLTKYTDMHFTDMHAVGMNIPAQACPDWNPACEIVNAWKTENIGEADIQGLELEFTVIPWSGGRLSGFAAWLDSEITSYKTYNDNWFCGYRAEFGAEACAPVYLGDDPEIKGRAIYDVTGHSLPRTPKYSVGVNLSHDFEMDGYVVTPWLGLSWKDKQYFTPRNLDNKVIGDYQDAYTNVNASVKFAPTDSSWYVELYGTNLSDNIVKNWMGQGATGGYTFNSFNPPRMYGARLNVSY</sequence>
<dbReference type="Pfam" id="PF07715">
    <property type="entry name" value="Plug"/>
    <property type="match status" value="1"/>
</dbReference>
<evidence type="ECO:0000313" key="16">
    <source>
        <dbReference type="EMBL" id="MDR7121397.1"/>
    </source>
</evidence>
<dbReference type="PANTHER" id="PTHR32552:SF81">
    <property type="entry name" value="TONB-DEPENDENT OUTER MEMBRANE RECEPTOR"/>
    <property type="match status" value="1"/>
</dbReference>
<keyword evidence="6" id="KW-0408">Iron</keyword>
<evidence type="ECO:0000256" key="5">
    <source>
        <dbReference type="ARBA" id="ARBA00022692"/>
    </source>
</evidence>
<dbReference type="PROSITE" id="PS52016">
    <property type="entry name" value="TONB_DEPENDENT_REC_3"/>
    <property type="match status" value="1"/>
</dbReference>
<evidence type="ECO:0000313" key="17">
    <source>
        <dbReference type="Proteomes" id="UP001257909"/>
    </source>
</evidence>
<keyword evidence="5 11" id="KW-0812">Transmembrane</keyword>
<keyword evidence="2 11" id="KW-0813">Transport</keyword>
<feature type="signal peptide" evidence="13">
    <location>
        <begin position="1"/>
        <end position="36"/>
    </location>
</feature>
<organism evidence="16 17">
    <name type="scientific">Rheinheimera soli</name>
    <dbReference type="NCBI Taxonomy" id="443616"/>
    <lineage>
        <taxon>Bacteria</taxon>
        <taxon>Pseudomonadati</taxon>
        <taxon>Pseudomonadota</taxon>
        <taxon>Gammaproteobacteria</taxon>
        <taxon>Chromatiales</taxon>
        <taxon>Chromatiaceae</taxon>
        <taxon>Rheinheimera</taxon>
    </lineage>
</organism>
<evidence type="ECO:0000256" key="13">
    <source>
        <dbReference type="SAM" id="SignalP"/>
    </source>
</evidence>
<evidence type="ECO:0000256" key="11">
    <source>
        <dbReference type="PROSITE-ProRule" id="PRU01360"/>
    </source>
</evidence>
<evidence type="ECO:0000256" key="3">
    <source>
        <dbReference type="ARBA" id="ARBA00022452"/>
    </source>
</evidence>
<evidence type="ECO:0000256" key="4">
    <source>
        <dbReference type="ARBA" id="ARBA00022496"/>
    </source>
</evidence>
<evidence type="ECO:0000256" key="12">
    <source>
        <dbReference type="RuleBase" id="RU003357"/>
    </source>
</evidence>
<evidence type="ECO:0000256" key="7">
    <source>
        <dbReference type="ARBA" id="ARBA00023065"/>
    </source>
</evidence>
<evidence type="ECO:0000259" key="15">
    <source>
        <dbReference type="Pfam" id="PF07715"/>
    </source>
</evidence>
<keyword evidence="3 11" id="KW-1134">Transmembrane beta strand</keyword>
<feature type="domain" description="TonB-dependent receptor plug" evidence="15">
    <location>
        <begin position="67"/>
        <end position="175"/>
    </location>
</feature>
<protein>
    <submittedName>
        <fullName evidence="16">Iron complex outermembrane receptor protein</fullName>
    </submittedName>
</protein>
<keyword evidence="10 11" id="KW-0998">Cell outer membrane</keyword>
<comment type="similarity">
    <text evidence="11 12">Belongs to the TonB-dependent receptor family.</text>
</comment>
<dbReference type="SUPFAM" id="SSF56935">
    <property type="entry name" value="Porins"/>
    <property type="match status" value="1"/>
</dbReference>
<dbReference type="Proteomes" id="UP001257909">
    <property type="component" value="Unassembled WGS sequence"/>
</dbReference>
<evidence type="ECO:0000256" key="2">
    <source>
        <dbReference type="ARBA" id="ARBA00022448"/>
    </source>
</evidence>
<evidence type="ECO:0000256" key="1">
    <source>
        <dbReference type="ARBA" id="ARBA00004571"/>
    </source>
</evidence>
<keyword evidence="7" id="KW-0406">Ion transport</keyword>
<evidence type="ECO:0000256" key="9">
    <source>
        <dbReference type="ARBA" id="ARBA00023136"/>
    </source>
</evidence>
<gene>
    <name evidence="16" type="ORF">J2W69_002348</name>
</gene>
<evidence type="ECO:0000256" key="8">
    <source>
        <dbReference type="ARBA" id="ARBA00023077"/>
    </source>
</evidence>
<dbReference type="Gene3D" id="2.40.170.20">
    <property type="entry name" value="TonB-dependent receptor, beta-barrel domain"/>
    <property type="match status" value="2"/>
</dbReference>
<evidence type="ECO:0000256" key="10">
    <source>
        <dbReference type="ARBA" id="ARBA00023237"/>
    </source>
</evidence>
<keyword evidence="8 12" id="KW-0798">TonB box</keyword>
<dbReference type="InterPro" id="IPR039426">
    <property type="entry name" value="TonB-dep_rcpt-like"/>
</dbReference>
<dbReference type="InterPro" id="IPR000531">
    <property type="entry name" value="Beta-barrel_TonB"/>
</dbReference>
<evidence type="ECO:0000259" key="14">
    <source>
        <dbReference type="Pfam" id="PF00593"/>
    </source>
</evidence>
<name>A0ABU1W0F2_9GAMM</name>
<feature type="chain" id="PRO_5045724662" evidence="13">
    <location>
        <begin position="37"/>
        <end position="891"/>
    </location>
</feature>
<dbReference type="EMBL" id="JAVDWR010000007">
    <property type="protein sequence ID" value="MDR7121397.1"/>
    <property type="molecule type" value="Genomic_DNA"/>
</dbReference>
<proteinExistence type="inferred from homology"/>
<keyword evidence="13" id="KW-0732">Signal</keyword>
<feature type="domain" description="TonB-dependent receptor-like beta-barrel" evidence="14">
    <location>
        <begin position="341"/>
        <end position="855"/>
    </location>
</feature>
<keyword evidence="17" id="KW-1185">Reference proteome</keyword>
<comment type="caution">
    <text evidence="16">The sequence shown here is derived from an EMBL/GenBank/DDBJ whole genome shotgun (WGS) entry which is preliminary data.</text>
</comment>
<evidence type="ECO:0000256" key="6">
    <source>
        <dbReference type="ARBA" id="ARBA00023004"/>
    </source>
</evidence>
<reference evidence="16 17" key="1">
    <citation type="submission" date="2023-07" db="EMBL/GenBank/DDBJ databases">
        <title>Sorghum-associated microbial communities from plants grown in Nebraska, USA.</title>
        <authorList>
            <person name="Schachtman D."/>
        </authorList>
    </citation>
    <scope>NUCLEOTIDE SEQUENCE [LARGE SCALE GENOMIC DNA]</scope>
    <source>
        <strain evidence="16 17">4138</strain>
    </source>
</reference>
<dbReference type="InterPro" id="IPR012910">
    <property type="entry name" value="Plug_dom"/>
</dbReference>
<dbReference type="PANTHER" id="PTHR32552">
    <property type="entry name" value="FERRICHROME IRON RECEPTOR-RELATED"/>
    <property type="match status" value="1"/>
</dbReference>